<comment type="caution">
    <text evidence="1">The sequence shown here is derived from an EMBL/GenBank/DDBJ whole genome shotgun (WGS) entry which is preliminary data.</text>
</comment>
<evidence type="ECO:0000313" key="1">
    <source>
        <dbReference type="EMBL" id="PXZ39391.1"/>
    </source>
</evidence>
<name>A0AAE5WH64_AVIPA</name>
<organism evidence="1 2">
    <name type="scientific">Avibacterium paragallinarum</name>
    <name type="common">Haemophilus gallinarum</name>
    <dbReference type="NCBI Taxonomy" id="728"/>
    <lineage>
        <taxon>Bacteria</taxon>
        <taxon>Pseudomonadati</taxon>
        <taxon>Pseudomonadota</taxon>
        <taxon>Gammaproteobacteria</taxon>
        <taxon>Pasteurellales</taxon>
        <taxon>Pasteurellaceae</taxon>
        <taxon>Avibacterium</taxon>
    </lineage>
</organism>
<reference evidence="1 2" key="1">
    <citation type="submission" date="2018-06" db="EMBL/GenBank/DDBJ databases">
        <authorList>
            <person name="Teymurazov M."/>
            <person name="Kislichkina A."/>
            <person name="Abaymova A."/>
            <person name="Mukhina T."/>
            <person name="Mayskaya N."/>
            <person name="Svetoch E."/>
            <person name="Bogun A."/>
        </authorList>
    </citation>
    <scope>NUCLEOTIDE SEQUENCE [LARGE SCALE GENOMIC DNA]</scope>
    <source>
        <strain evidence="1 2">SCPM-O-B-8406</strain>
    </source>
</reference>
<sequence>MSLQDIGVVGNSATKREVFPSMERAQKGWATRNQVLFKLEGRNNSMNINNGKGVVNTGLGKTEGLDIFNENIIKFEKIEK</sequence>
<gene>
    <name evidence="1" type="ORF">DM482_05390</name>
</gene>
<dbReference type="Proteomes" id="UP000247594">
    <property type="component" value="Unassembled WGS sequence"/>
</dbReference>
<protein>
    <submittedName>
        <fullName evidence="1">Uncharacterized protein</fullName>
    </submittedName>
</protein>
<dbReference type="EMBL" id="QJPJ01000006">
    <property type="protein sequence ID" value="PXZ39391.1"/>
    <property type="molecule type" value="Genomic_DNA"/>
</dbReference>
<dbReference type="AlphaFoldDB" id="A0AAE5WH64"/>
<accession>A0AAE5WH64</accession>
<evidence type="ECO:0000313" key="2">
    <source>
        <dbReference type="Proteomes" id="UP000247594"/>
    </source>
</evidence>
<proteinExistence type="predicted"/>